<name>A0A816W555_BRANA</name>
<gene>
    <name evidence="1" type="ORF">DARMORV10_A03P53040.1</name>
</gene>
<dbReference type="AlphaFoldDB" id="A0A816W555"/>
<proteinExistence type="predicted"/>
<dbReference type="EMBL" id="HG994357">
    <property type="protein sequence ID" value="CAF2130614.1"/>
    <property type="molecule type" value="Genomic_DNA"/>
</dbReference>
<evidence type="ECO:0000313" key="1">
    <source>
        <dbReference type="EMBL" id="CAF2130614.1"/>
    </source>
</evidence>
<organism evidence="1">
    <name type="scientific">Brassica napus</name>
    <name type="common">Rape</name>
    <dbReference type="NCBI Taxonomy" id="3708"/>
    <lineage>
        <taxon>Eukaryota</taxon>
        <taxon>Viridiplantae</taxon>
        <taxon>Streptophyta</taxon>
        <taxon>Embryophyta</taxon>
        <taxon>Tracheophyta</taxon>
        <taxon>Spermatophyta</taxon>
        <taxon>Magnoliopsida</taxon>
        <taxon>eudicotyledons</taxon>
        <taxon>Gunneridae</taxon>
        <taxon>Pentapetalae</taxon>
        <taxon>rosids</taxon>
        <taxon>malvids</taxon>
        <taxon>Brassicales</taxon>
        <taxon>Brassicaceae</taxon>
        <taxon>Brassiceae</taxon>
        <taxon>Brassica</taxon>
    </lineage>
</organism>
<sequence>MKAQDQKLVIPAMTVASSWSLPAKESVRVVQAWSFDFIDCSSMAQLGKVSFLVHRGTPRYLTRRQHE</sequence>
<reference evidence="1" key="1">
    <citation type="submission" date="2021-01" db="EMBL/GenBank/DDBJ databases">
        <authorList>
            <consortium name="Genoscope - CEA"/>
            <person name="William W."/>
        </authorList>
    </citation>
    <scope>NUCLEOTIDE SEQUENCE</scope>
</reference>
<protein>
    <submittedName>
        <fullName evidence="1">(rape) hypothetical protein</fullName>
    </submittedName>
</protein>
<accession>A0A816W555</accession>
<dbReference type="Proteomes" id="UP001295469">
    <property type="component" value="Chromosome A03"/>
</dbReference>